<evidence type="ECO:0000256" key="8">
    <source>
        <dbReference type="ARBA" id="ARBA00022723"/>
    </source>
</evidence>
<keyword evidence="10" id="KW-0653">Protein transport</keyword>
<dbReference type="InterPro" id="IPR011850">
    <property type="entry name" value="T2SS_GspF"/>
</dbReference>
<dbReference type="PANTHER" id="PTHR30012">
    <property type="entry name" value="GENERAL SECRETION PATHWAY PROTEIN"/>
    <property type="match status" value="1"/>
</dbReference>
<evidence type="ECO:0000256" key="9">
    <source>
        <dbReference type="ARBA" id="ARBA00022837"/>
    </source>
</evidence>
<organism evidence="18 19">
    <name type="scientific">Natronospira bacteriovora</name>
    <dbReference type="NCBI Taxonomy" id="3069753"/>
    <lineage>
        <taxon>Bacteria</taxon>
        <taxon>Pseudomonadati</taxon>
        <taxon>Pseudomonadota</taxon>
        <taxon>Gammaproteobacteria</taxon>
        <taxon>Natronospirales</taxon>
        <taxon>Natronospiraceae</taxon>
        <taxon>Natronospira</taxon>
    </lineage>
</organism>
<dbReference type="PROSITE" id="PS00874">
    <property type="entry name" value="T2SP_F"/>
    <property type="match status" value="1"/>
</dbReference>
<keyword evidence="4 14" id="KW-0813">Transport</keyword>
<evidence type="ECO:0000256" key="13">
    <source>
        <dbReference type="ARBA" id="ARBA00030750"/>
    </source>
</evidence>
<sequence length="411" mass="45001">MAAFEYTALDARGKPKKGVIEGDTARHIRQQLREQRLTPLEVREIAGGRRKAGNSESTSSTANRFGRGISAGDLALLTRQLATLIRSGLPLEEAVSAVAQQSEKARVKSILMAVRSRVLEGHTLADGLGEFPNAFPEIYRSTVAAGEQSGHLDGVLERLAEYTETRQQMRSKISQAMVYPIVLTVVAILIIVGMLVHVVPQVVTVFEDTGQQLPQLTQFMIGASEFLQQSGLWMLIGLVAVGYGVKRLLRQEGPRRRFHHLILRIPLVGRLNRGFNTARFARTLSILAGSGVPVLDSLRISGEVVSNLPMRDAIHEATNRVREGAPIGRSLAASGLFPPMTIHLIRSGETSGELEEMLERAASNQEWEMESLTSTLMSLLQPVLIMVMAVVVLLIVLALMMPILELNRLVA</sequence>
<reference evidence="18 19" key="1">
    <citation type="submission" date="2023-08" db="EMBL/GenBank/DDBJ databases">
        <title>Whole-genome sequencing of halo(alkali)philic microorganisms from hypersaline lakes.</title>
        <authorList>
            <person name="Sorokin D.Y."/>
            <person name="Abbas B."/>
            <person name="Merkel A.Y."/>
        </authorList>
    </citation>
    <scope>NUCLEOTIDE SEQUENCE [LARGE SCALE GENOMIC DNA]</scope>
    <source>
        <strain evidence="18 19">AB-CW4</strain>
    </source>
</reference>
<keyword evidence="11 16" id="KW-1133">Transmembrane helix</keyword>
<keyword evidence="7 14" id="KW-0812">Transmembrane</keyword>
<dbReference type="InterPro" id="IPR001992">
    <property type="entry name" value="T2SS_GspF/T4SS_PilC_CS"/>
</dbReference>
<dbReference type="InterPro" id="IPR042094">
    <property type="entry name" value="T2SS_GspF_sf"/>
</dbReference>
<evidence type="ECO:0000256" key="10">
    <source>
        <dbReference type="ARBA" id="ARBA00022927"/>
    </source>
</evidence>
<keyword evidence="8" id="KW-0479">Metal-binding</keyword>
<comment type="similarity">
    <text evidence="3 14">Belongs to the GSP F family.</text>
</comment>
<evidence type="ECO:0000256" key="1">
    <source>
        <dbReference type="ARBA" id="ARBA00002684"/>
    </source>
</evidence>
<proteinExistence type="inferred from homology"/>
<evidence type="ECO:0000256" key="12">
    <source>
        <dbReference type="ARBA" id="ARBA00023136"/>
    </source>
</evidence>
<dbReference type="Gene3D" id="1.20.81.30">
    <property type="entry name" value="Type II secretion system (T2SS), domain F"/>
    <property type="match status" value="2"/>
</dbReference>
<dbReference type="EMBL" id="JAVDDT010000009">
    <property type="protein sequence ID" value="MDQ2070720.1"/>
    <property type="molecule type" value="Genomic_DNA"/>
</dbReference>
<dbReference type="NCBIfam" id="TIGR02120">
    <property type="entry name" value="GspF"/>
    <property type="match status" value="1"/>
</dbReference>
<accession>A0ABU0WB85</accession>
<comment type="function">
    <text evidence="1">Component of the type II secretion system inner membrane complex required for the energy-dependent secretion of extracellular factors such as proteases and toxins from the periplasm.</text>
</comment>
<evidence type="ECO:0000256" key="2">
    <source>
        <dbReference type="ARBA" id="ARBA00004429"/>
    </source>
</evidence>
<comment type="subcellular location">
    <subcellularLocation>
        <location evidence="2 14">Cell inner membrane</location>
        <topology evidence="2 14">Multi-pass membrane protein</topology>
    </subcellularLocation>
</comment>
<evidence type="ECO:0000313" key="18">
    <source>
        <dbReference type="EMBL" id="MDQ2070720.1"/>
    </source>
</evidence>
<feature type="region of interest" description="Disordered" evidence="15">
    <location>
        <begin position="44"/>
        <end position="64"/>
    </location>
</feature>
<protein>
    <recommendedName>
        <fullName evidence="13">General secretion pathway protein F</fullName>
    </recommendedName>
</protein>
<evidence type="ECO:0000256" key="3">
    <source>
        <dbReference type="ARBA" id="ARBA00005745"/>
    </source>
</evidence>
<name>A0ABU0WB85_9GAMM</name>
<evidence type="ECO:0000256" key="14">
    <source>
        <dbReference type="RuleBase" id="RU003923"/>
    </source>
</evidence>
<dbReference type="Pfam" id="PF00482">
    <property type="entry name" value="T2SSF"/>
    <property type="match status" value="2"/>
</dbReference>
<comment type="caution">
    <text evidence="18">The sequence shown here is derived from an EMBL/GenBank/DDBJ whole genome shotgun (WGS) entry which is preliminary data.</text>
</comment>
<dbReference type="RefSeq" id="WP_306729216.1">
    <property type="nucleotide sequence ID" value="NZ_JAVDDT010000009.1"/>
</dbReference>
<keyword evidence="9" id="KW-0106">Calcium</keyword>
<evidence type="ECO:0000256" key="4">
    <source>
        <dbReference type="ARBA" id="ARBA00022448"/>
    </source>
</evidence>
<evidence type="ECO:0000256" key="7">
    <source>
        <dbReference type="ARBA" id="ARBA00022692"/>
    </source>
</evidence>
<evidence type="ECO:0000313" key="19">
    <source>
        <dbReference type="Proteomes" id="UP001239019"/>
    </source>
</evidence>
<evidence type="ECO:0000259" key="17">
    <source>
        <dbReference type="Pfam" id="PF00482"/>
    </source>
</evidence>
<evidence type="ECO:0000256" key="6">
    <source>
        <dbReference type="ARBA" id="ARBA00022519"/>
    </source>
</evidence>
<feature type="domain" description="Type II secretion system protein GspF" evidence="17">
    <location>
        <begin position="280"/>
        <end position="402"/>
    </location>
</feature>
<evidence type="ECO:0000256" key="11">
    <source>
        <dbReference type="ARBA" id="ARBA00022989"/>
    </source>
</evidence>
<dbReference type="Proteomes" id="UP001239019">
    <property type="component" value="Unassembled WGS sequence"/>
</dbReference>
<feature type="transmembrane region" description="Helical" evidence="16">
    <location>
        <begin position="230"/>
        <end position="249"/>
    </location>
</feature>
<evidence type="ECO:0000256" key="15">
    <source>
        <dbReference type="SAM" id="MobiDB-lite"/>
    </source>
</evidence>
<keyword evidence="19" id="KW-1185">Reference proteome</keyword>
<feature type="compositionally biased region" description="Polar residues" evidence="15">
    <location>
        <begin position="54"/>
        <end position="63"/>
    </location>
</feature>
<feature type="domain" description="Type II secretion system protein GspF" evidence="17">
    <location>
        <begin position="78"/>
        <end position="200"/>
    </location>
</feature>
<dbReference type="PANTHER" id="PTHR30012:SF0">
    <property type="entry name" value="TYPE II SECRETION SYSTEM PROTEIN F-RELATED"/>
    <property type="match status" value="1"/>
</dbReference>
<gene>
    <name evidence="18" type="primary">gspF</name>
    <name evidence="18" type="ORF">RBH19_12640</name>
</gene>
<dbReference type="PRINTS" id="PR00812">
    <property type="entry name" value="BCTERIALGSPF"/>
</dbReference>
<feature type="transmembrane region" description="Helical" evidence="16">
    <location>
        <begin position="176"/>
        <end position="199"/>
    </location>
</feature>
<evidence type="ECO:0000256" key="16">
    <source>
        <dbReference type="SAM" id="Phobius"/>
    </source>
</evidence>
<dbReference type="InterPro" id="IPR003004">
    <property type="entry name" value="GspF/PilC"/>
</dbReference>
<dbReference type="InterPro" id="IPR018076">
    <property type="entry name" value="T2SS_GspF_dom"/>
</dbReference>
<evidence type="ECO:0000256" key="5">
    <source>
        <dbReference type="ARBA" id="ARBA00022475"/>
    </source>
</evidence>
<keyword evidence="12 16" id="KW-0472">Membrane</keyword>
<keyword evidence="6" id="KW-0997">Cell inner membrane</keyword>
<feature type="transmembrane region" description="Helical" evidence="16">
    <location>
        <begin position="383"/>
        <end position="404"/>
    </location>
</feature>
<keyword evidence="5" id="KW-1003">Cell membrane</keyword>